<dbReference type="EMBL" id="WNDQ01000029">
    <property type="protein sequence ID" value="KAF1020859.1"/>
    <property type="molecule type" value="Genomic_DNA"/>
</dbReference>
<evidence type="ECO:0000256" key="10">
    <source>
        <dbReference type="ARBA" id="ARBA00023125"/>
    </source>
</evidence>
<comment type="subcellular location">
    <subcellularLocation>
        <location evidence="1 14">Cytoplasm</location>
    </subcellularLocation>
</comment>
<comment type="subunit">
    <text evidence="3 14">Homodimer.</text>
</comment>
<feature type="binding site" evidence="13">
    <location>
        <position position="110"/>
    </location>
    <ligand>
        <name>Fe cation</name>
        <dbReference type="ChEBI" id="CHEBI:24875"/>
    </ligand>
</feature>
<dbReference type="CDD" id="cd07153">
    <property type="entry name" value="Fur_like"/>
    <property type="match status" value="1"/>
</dbReference>
<evidence type="ECO:0000256" key="7">
    <source>
        <dbReference type="ARBA" id="ARBA00022723"/>
    </source>
</evidence>
<keyword evidence="9 14" id="KW-0805">Transcription regulation</keyword>
<gene>
    <name evidence="14 15" type="primary">fur</name>
    <name evidence="15" type="ORF">GAK30_02247</name>
</gene>
<dbReference type="PANTHER" id="PTHR33202">
    <property type="entry name" value="ZINC UPTAKE REGULATION PROTEIN"/>
    <property type="match status" value="1"/>
</dbReference>
<dbReference type="GO" id="GO:0045892">
    <property type="term" value="P:negative regulation of DNA-templated transcription"/>
    <property type="evidence" value="ECO:0007669"/>
    <property type="project" value="TreeGrafter"/>
</dbReference>
<organism evidence="15 16">
    <name type="scientific">Paracidovorax wautersii</name>
    <dbReference type="NCBI Taxonomy" id="1177982"/>
    <lineage>
        <taxon>Bacteria</taxon>
        <taxon>Pseudomonadati</taxon>
        <taxon>Pseudomonadota</taxon>
        <taxon>Betaproteobacteria</taxon>
        <taxon>Burkholderiales</taxon>
        <taxon>Comamonadaceae</taxon>
        <taxon>Paracidovorax</taxon>
    </lineage>
</organism>
<feature type="binding site" evidence="12">
    <location>
        <position position="95"/>
    </location>
    <ligand>
        <name>Zn(2+)</name>
        <dbReference type="ChEBI" id="CHEBI:29105"/>
    </ligand>
</feature>
<keyword evidence="5 14" id="KW-0963">Cytoplasm</keyword>
<evidence type="ECO:0000256" key="14">
    <source>
        <dbReference type="RuleBase" id="RU364037"/>
    </source>
</evidence>
<accession>A0A7V8JQ81</accession>
<dbReference type="GO" id="GO:0008270">
    <property type="term" value="F:zinc ion binding"/>
    <property type="evidence" value="ECO:0007669"/>
    <property type="project" value="TreeGrafter"/>
</dbReference>
<reference evidence="16" key="1">
    <citation type="journal article" date="2020" name="MBio">
        <title>Horizontal gene transfer to a defensive symbiont with a reduced genome amongst a multipartite beetle microbiome.</title>
        <authorList>
            <person name="Waterworth S.C."/>
            <person name="Florez L.V."/>
            <person name="Rees E.R."/>
            <person name="Hertweck C."/>
            <person name="Kaltenpoth M."/>
            <person name="Kwan J.C."/>
        </authorList>
    </citation>
    <scope>NUCLEOTIDE SEQUENCE [LARGE SCALE GENOMIC DNA]</scope>
</reference>
<name>A0A7V8JQ81_9BURK</name>
<evidence type="ECO:0000256" key="6">
    <source>
        <dbReference type="ARBA" id="ARBA00022491"/>
    </source>
</evidence>
<comment type="cofactor">
    <cofactor evidence="13">
        <name>Mn(2+)</name>
        <dbReference type="ChEBI" id="CHEBI:29035"/>
    </cofactor>
    <cofactor evidence="13">
        <name>Fe(2+)</name>
        <dbReference type="ChEBI" id="CHEBI:29033"/>
    </cofactor>
    <text evidence="13">Binds 1 Mn(2+) or Fe(2+) ion per subunit.</text>
</comment>
<dbReference type="InterPro" id="IPR002481">
    <property type="entry name" value="FUR"/>
</dbReference>
<comment type="similarity">
    <text evidence="2 14">Belongs to the Fur family.</text>
</comment>
<evidence type="ECO:0000256" key="8">
    <source>
        <dbReference type="ARBA" id="ARBA00022833"/>
    </source>
</evidence>
<dbReference type="Gene3D" id="1.10.10.10">
    <property type="entry name" value="Winged helix-like DNA-binding domain superfamily/Winged helix DNA-binding domain"/>
    <property type="match status" value="1"/>
</dbReference>
<dbReference type="GO" id="GO:1900705">
    <property type="term" value="P:negative regulation of siderophore biosynthetic process"/>
    <property type="evidence" value="ECO:0007669"/>
    <property type="project" value="TreeGrafter"/>
</dbReference>
<keyword evidence="6 14" id="KW-0678">Repressor</keyword>
<dbReference type="FunFam" id="1.10.10.10:FF:000007">
    <property type="entry name" value="Ferric uptake regulation protein"/>
    <property type="match status" value="1"/>
</dbReference>
<dbReference type="GO" id="GO:0003700">
    <property type="term" value="F:DNA-binding transcription factor activity"/>
    <property type="evidence" value="ECO:0007669"/>
    <property type="project" value="UniProtKB-UniRule"/>
</dbReference>
<evidence type="ECO:0000256" key="9">
    <source>
        <dbReference type="ARBA" id="ARBA00023015"/>
    </source>
</evidence>
<keyword evidence="10 14" id="KW-0238">DNA-binding</keyword>
<evidence type="ECO:0000256" key="5">
    <source>
        <dbReference type="ARBA" id="ARBA00022490"/>
    </source>
</evidence>
<sequence length="150" mass="17028">MSSSNNIEELKSTGLKATLPRLKILEIFQKGPQRHMTAEDVFRLLLDDRSDIGLATVYRVLTQFEQAGILSRRNFESGKAVYELNEGQPHDHLVCTATGHVEEFYDAEIEKRLQAIAKERGWTLQDHTIVLYGLAPDYKEKTEGKGKKPV</sequence>
<proteinExistence type="inferred from homology"/>
<feature type="binding site" evidence="13">
    <location>
        <position position="127"/>
    </location>
    <ligand>
        <name>Fe cation</name>
        <dbReference type="ChEBI" id="CHEBI:24875"/>
    </ligand>
</feature>
<dbReference type="InterPro" id="IPR036388">
    <property type="entry name" value="WH-like_DNA-bd_sf"/>
</dbReference>
<dbReference type="SUPFAM" id="SSF46785">
    <property type="entry name" value="Winged helix' DNA-binding domain"/>
    <property type="match status" value="1"/>
</dbReference>
<dbReference type="GO" id="GO:0000976">
    <property type="term" value="F:transcription cis-regulatory region binding"/>
    <property type="evidence" value="ECO:0007669"/>
    <property type="project" value="TreeGrafter"/>
</dbReference>
<evidence type="ECO:0000256" key="11">
    <source>
        <dbReference type="ARBA" id="ARBA00023163"/>
    </source>
</evidence>
<keyword evidence="11 14" id="KW-0804">Transcription</keyword>
<keyword evidence="13 14" id="KW-0408">Iron</keyword>
<dbReference type="InterPro" id="IPR043135">
    <property type="entry name" value="Fur_C"/>
</dbReference>
<dbReference type="NCBIfam" id="NF006999">
    <property type="entry name" value="PRK09462.1"/>
    <property type="match status" value="1"/>
</dbReference>
<evidence type="ECO:0000256" key="4">
    <source>
        <dbReference type="ARBA" id="ARBA00020910"/>
    </source>
</evidence>
<evidence type="ECO:0000256" key="3">
    <source>
        <dbReference type="ARBA" id="ARBA00011738"/>
    </source>
</evidence>
<keyword evidence="8 12" id="KW-0862">Zinc</keyword>
<dbReference type="AlphaFoldDB" id="A0A7V8JQ81"/>
<evidence type="ECO:0000256" key="1">
    <source>
        <dbReference type="ARBA" id="ARBA00004496"/>
    </source>
</evidence>
<comment type="caution">
    <text evidence="15">The sequence shown here is derived from an EMBL/GenBank/DDBJ whole genome shotgun (WGS) entry which is preliminary data.</text>
</comment>
<evidence type="ECO:0000256" key="2">
    <source>
        <dbReference type="ARBA" id="ARBA00007957"/>
    </source>
</evidence>
<dbReference type="GO" id="GO:0005829">
    <property type="term" value="C:cytosol"/>
    <property type="evidence" value="ECO:0007669"/>
    <property type="project" value="TreeGrafter"/>
</dbReference>
<dbReference type="PANTHER" id="PTHR33202:SF2">
    <property type="entry name" value="FERRIC UPTAKE REGULATION PROTEIN"/>
    <property type="match status" value="1"/>
</dbReference>
<comment type="cofactor">
    <cofactor evidence="12">
        <name>Zn(2+)</name>
        <dbReference type="ChEBI" id="CHEBI:29105"/>
    </cofactor>
    <text evidence="12">Binds 1 zinc ion per subunit.</text>
</comment>
<feature type="binding site" evidence="13">
    <location>
        <position position="91"/>
    </location>
    <ligand>
        <name>Fe cation</name>
        <dbReference type="ChEBI" id="CHEBI:24875"/>
    </ligand>
</feature>
<dbReference type="Proteomes" id="UP000461670">
    <property type="component" value="Unassembled WGS sequence"/>
</dbReference>
<dbReference type="InterPro" id="IPR036390">
    <property type="entry name" value="WH_DNA-bd_sf"/>
</dbReference>
<dbReference type="Gene3D" id="3.30.1490.190">
    <property type="match status" value="1"/>
</dbReference>
<evidence type="ECO:0000313" key="16">
    <source>
        <dbReference type="Proteomes" id="UP000461670"/>
    </source>
</evidence>
<protein>
    <recommendedName>
        <fullName evidence="4 14">Ferric uptake regulation protein</fullName>
    </recommendedName>
</protein>
<evidence type="ECO:0000256" key="13">
    <source>
        <dbReference type="PIRSR" id="PIRSR602481-2"/>
    </source>
</evidence>
<dbReference type="Pfam" id="PF01475">
    <property type="entry name" value="FUR"/>
    <property type="match status" value="1"/>
</dbReference>
<evidence type="ECO:0000256" key="12">
    <source>
        <dbReference type="PIRSR" id="PIRSR602481-1"/>
    </source>
</evidence>
<evidence type="ECO:0000313" key="15">
    <source>
        <dbReference type="EMBL" id="KAF1020859.1"/>
    </source>
</evidence>
<keyword evidence="7 12" id="KW-0479">Metal-binding</keyword>